<proteinExistence type="predicted"/>
<organism evidence="1 2">
    <name type="scientific">Paenibacillus cisolokensis</name>
    <dbReference type="NCBI Taxonomy" id="1658519"/>
    <lineage>
        <taxon>Bacteria</taxon>
        <taxon>Bacillati</taxon>
        <taxon>Bacillota</taxon>
        <taxon>Bacilli</taxon>
        <taxon>Bacillales</taxon>
        <taxon>Paenibacillaceae</taxon>
        <taxon>Paenibacillus</taxon>
    </lineage>
</organism>
<name>A0ABQ4N6M9_9BACL</name>
<protein>
    <submittedName>
        <fullName evidence="1">Uncharacterized protein</fullName>
    </submittedName>
</protein>
<gene>
    <name evidence="1" type="ORF">PACILC2_24250</name>
</gene>
<evidence type="ECO:0000313" key="1">
    <source>
        <dbReference type="EMBL" id="GIQ63857.1"/>
    </source>
</evidence>
<accession>A0ABQ4N6M9</accession>
<reference evidence="1 2" key="1">
    <citation type="submission" date="2021-04" db="EMBL/GenBank/DDBJ databases">
        <title>Draft genome sequence of Paenibacillus cisolokensis, LC2-13A.</title>
        <authorList>
            <person name="Uke A."/>
            <person name="Chhe C."/>
            <person name="Baramee S."/>
            <person name="Kosugi A."/>
        </authorList>
    </citation>
    <scope>NUCLEOTIDE SEQUENCE [LARGE SCALE GENOMIC DNA]</scope>
    <source>
        <strain evidence="1 2">LC2-13A</strain>
    </source>
</reference>
<sequence>MPERHLRSALNQSMRRSPLCKSDCIVQRRASGDHGTGRLDIGAGIKKSVKDFDIIAACRPMKRRLGVRPGEPSVHIRAGLDEDGYGLRTAREVTGPVCRYMQQRARRFAAFTLVTSVSADYSCRSQPRIFSKKPFQ</sequence>
<dbReference type="EMBL" id="BOVJ01000073">
    <property type="protein sequence ID" value="GIQ63857.1"/>
    <property type="molecule type" value="Genomic_DNA"/>
</dbReference>
<comment type="caution">
    <text evidence="1">The sequence shown here is derived from an EMBL/GenBank/DDBJ whole genome shotgun (WGS) entry which is preliminary data.</text>
</comment>
<dbReference type="Proteomes" id="UP000680304">
    <property type="component" value="Unassembled WGS sequence"/>
</dbReference>
<evidence type="ECO:0000313" key="2">
    <source>
        <dbReference type="Proteomes" id="UP000680304"/>
    </source>
</evidence>
<keyword evidence="2" id="KW-1185">Reference proteome</keyword>